<accession>A0A9W4UAU0</accession>
<feature type="region of interest" description="Disordered" evidence="1">
    <location>
        <begin position="141"/>
        <end position="168"/>
    </location>
</feature>
<dbReference type="AlphaFoldDB" id="A0A9W4UAU0"/>
<organism evidence="2 3">
    <name type="scientific">Periconia digitata</name>
    <dbReference type="NCBI Taxonomy" id="1303443"/>
    <lineage>
        <taxon>Eukaryota</taxon>
        <taxon>Fungi</taxon>
        <taxon>Dikarya</taxon>
        <taxon>Ascomycota</taxon>
        <taxon>Pezizomycotina</taxon>
        <taxon>Dothideomycetes</taxon>
        <taxon>Pleosporomycetidae</taxon>
        <taxon>Pleosporales</taxon>
        <taxon>Massarineae</taxon>
        <taxon>Periconiaceae</taxon>
        <taxon>Periconia</taxon>
    </lineage>
</organism>
<feature type="region of interest" description="Disordered" evidence="1">
    <location>
        <begin position="73"/>
        <end position="125"/>
    </location>
</feature>
<evidence type="ECO:0000256" key="1">
    <source>
        <dbReference type="SAM" id="MobiDB-lite"/>
    </source>
</evidence>
<comment type="caution">
    <text evidence="2">The sequence shown here is derived from an EMBL/GenBank/DDBJ whole genome shotgun (WGS) entry which is preliminary data.</text>
</comment>
<keyword evidence="3" id="KW-1185">Reference proteome</keyword>
<protein>
    <submittedName>
        <fullName evidence="2">Uncharacterized protein</fullName>
    </submittedName>
</protein>
<proteinExistence type="predicted"/>
<dbReference type="Proteomes" id="UP001152607">
    <property type="component" value="Unassembled WGS sequence"/>
</dbReference>
<evidence type="ECO:0000313" key="3">
    <source>
        <dbReference type="Proteomes" id="UP001152607"/>
    </source>
</evidence>
<reference evidence="2" key="1">
    <citation type="submission" date="2023-01" db="EMBL/GenBank/DDBJ databases">
        <authorList>
            <person name="Van Ghelder C."/>
            <person name="Rancurel C."/>
        </authorList>
    </citation>
    <scope>NUCLEOTIDE SEQUENCE</scope>
    <source>
        <strain evidence="2">CNCM I-4278</strain>
    </source>
</reference>
<dbReference type="OrthoDB" id="3688221at2759"/>
<dbReference type="EMBL" id="CAOQHR010000003">
    <property type="protein sequence ID" value="CAI6331968.1"/>
    <property type="molecule type" value="Genomic_DNA"/>
</dbReference>
<feature type="compositionally biased region" description="Basic and acidic residues" evidence="1">
    <location>
        <begin position="73"/>
        <end position="94"/>
    </location>
</feature>
<evidence type="ECO:0000313" key="2">
    <source>
        <dbReference type="EMBL" id="CAI6331968.1"/>
    </source>
</evidence>
<sequence length="343" mass="37892">MSSPSYPQDRFSTGGPSQSALQKLLEELADSSRARIRSRPDHDSLSCYKRFSRPSRSIVWDKPSVWVGGGIDAKDARNKLRAHDEARQKRKLEESASSSMLNVRLAEPQGSGRFPAKPPSSLGLGSTHDSAIAFGDAQFSTRRTSPARNQCPPAWPSPILPGSKRSYSPCDPLELKRYPRAETQKETTGTLANYASSASSIAPKGGGSNTTAALYNHADYVERLPPSRTLSASLTPLDGVSSFRPIEQKYRQPPTPPVPRHSYVSANISPETTTPVPIRPLQLTLDIRRSYKQPSDPVRRNILLCFGCYHQHGEFNVILEHGCEVCGGSNALTHHYWERLCRR</sequence>
<gene>
    <name evidence="2" type="ORF">PDIGIT_LOCUS4997</name>
</gene>
<name>A0A9W4UAU0_9PLEO</name>